<reference evidence="1 2" key="1">
    <citation type="journal article" date="2019" name="Plant Biotechnol. J.">
        <title>The red bayberry genome and genetic basis of sex determination.</title>
        <authorList>
            <person name="Jia H.M."/>
            <person name="Jia H.J."/>
            <person name="Cai Q.L."/>
            <person name="Wang Y."/>
            <person name="Zhao H.B."/>
            <person name="Yang W.F."/>
            <person name="Wang G.Y."/>
            <person name="Li Y.H."/>
            <person name="Zhan D.L."/>
            <person name="Shen Y.T."/>
            <person name="Niu Q.F."/>
            <person name="Chang L."/>
            <person name="Qiu J."/>
            <person name="Zhao L."/>
            <person name="Xie H.B."/>
            <person name="Fu W.Y."/>
            <person name="Jin J."/>
            <person name="Li X.W."/>
            <person name="Jiao Y."/>
            <person name="Zhou C.C."/>
            <person name="Tu T."/>
            <person name="Chai C.Y."/>
            <person name="Gao J.L."/>
            <person name="Fan L.J."/>
            <person name="van de Weg E."/>
            <person name="Wang J.Y."/>
            <person name="Gao Z.S."/>
        </authorList>
    </citation>
    <scope>NUCLEOTIDE SEQUENCE [LARGE SCALE GENOMIC DNA]</scope>
    <source>
        <tissue evidence="1">Leaves</tissue>
    </source>
</reference>
<comment type="caution">
    <text evidence="1">The sequence shown here is derived from an EMBL/GenBank/DDBJ whole genome shotgun (WGS) entry which is preliminary data.</text>
</comment>
<protein>
    <submittedName>
        <fullName evidence="1">Uncharacterized protein</fullName>
    </submittedName>
</protein>
<accession>A0A6A1WKX8</accession>
<gene>
    <name evidence="1" type="ORF">CJ030_MR1G027832</name>
</gene>
<evidence type="ECO:0000313" key="1">
    <source>
        <dbReference type="EMBL" id="KAB1225804.1"/>
    </source>
</evidence>
<name>A0A6A1WKX8_9ROSI</name>
<evidence type="ECO:0000313" key="2">
    <source>
        <dbReference type="Proteomes" id="UP000516437"/>
    </source>
</evidence>
<dbReference type="OrthoDB" id="1740802at2759"/>
<proteinExistence type="predicted"/>
<keyword evidence="2" id="KW-1185">Reference proteome</keyword>
<organism evidence="1 2">
    <name type="scientific">Morella rubra</name>
    <name type="common">Chinese bayberry</name>
    <dbReference type="NCBI Taxonomy" id="262757"/>
    <lineage>
        <taxon>Eukaryota</taxon>
        <taxon>Viridiplantae</taxon>
        <taxon>Streptophyta</taxon>
        <taxon>Embryophyta</taxon>
        <taxon>Tracheophyta</taxon>
        <taxon>Spermatophyta</taxon>
        <taxon>Magnoliopsida</taxon>
        <taxon>eudicotyledons</taxon>
        <taxon>Gunneridae</taxon>
        <taxon>Pentapetalae</taxon>
        <taxon>rosids</taxon>
        <taxon>fabids</taxon>
        <taxon>Fagales</taxon>
        <taxon>Myricaceae</taxon>
        <taxon>Morella</taxon>
    </lineage>
</organism>
<dbReference type="EMBL" id="RXIC02000019">
    <property type="protein sequence ID" value="KAB1225804.1"/>
    <property type="molecule type" value="Genomic_DNA"/>
</dbReference>
<dbReference type="Proteomes" id="UP000516437">
    <property type="component" value="Chromosome 1"/>
</dbReference>
<sequence length="137" mass="14600">MHQIIPLNLVRQRCDKADRTVLSTAQVTCELFPKYSSSDLASSSHSRPDGLARAKARGAADADIALGICCGGVRYGLHIGVVPDDGPNICWRCGFDYIGDGTQLALLQSPPTQVVGSQRGREASKAAAGCEFEKETH</sequence>
<dbReference type="AlphaFoldDB" id="A0A6A1WKX8"/>